<dbReference type="Gene3D" id="3.30.420.10">
    <property type="entry name" value="Ribonuclease H-like superfamily/Ribonuclease H"/>
    <property type="match status" value="1"/>
</dbReference>
<dbReference type="EMBL" id="OB795522">
    <property type="protein sequence ID" value="CAD7432352.1"/>
    <property type="molecule type" value="Genomic_DNA"/>
</dbReference>
<dbReference type="GO" id="GO:0003676">
    <property type="term" value="F:nucleic acid binding"/>
    <property type="evidence" value="ECO:0007669"/>
    <property type="project" value="InterPro"/>
</dbReference>
<reference evidence="1" key="1">
    <citation type="submission" date="2020-11" db="EMBL/GenBank/DDBJ databases">
        <authorList>
            <person name="Tran Van P."/>
        </authorList>
    </citation>
    <scope>NUCLEOTIDE SEQUENCE</scope>
</reference>
<sequence>MTEPGTVKKKKTKHKPHILDEQHVSKDQIVMKEQGSGCVVTCGVRLIGPSTSDGTVTGERYLHMLDTEVLQNILNPEGMLPTWFQQDGAQFHHMGVRKSPREGLDSLARFFLRMDIEAGRWLSLSWHVVEAGRVTCGWECSVRSWLNWGRHPCNGSNLDLKSDHLSCTEMESNQAGNICDSSSCMVKTAFDAN</sequence>
<protein>
    <submittedName>
        <fullName evidence="1">Uncharacterized protein</fullName>
    </submittedName>
</protein>
<gene>
    <name evidence="1" type="ORF">TMSB3V08_LOCUS9061</name>
</gene>
<evidence type="ECO:0000313" key="1">
    <source>
        <dbReference type="EMBL" id="CAD7432352.1"/>
    </source>
</evidence>
<proteinExistence type="predicted"/>
<accession>A0A7R9HTQ5</accession>
<name>A0A7R9HTQ5_9NEOP</name>
<dbReference type="InterPro" id="IPR036397">
    <property type="entry name" value="RNaseH_sf"/>
</dbReference>
<organism evidence="1">
    <name type="scientific">Timema monikensis</name>
    <dbReference type="NCBI Taxonomy" id="170555"/>
    <lineage>
        <taxon>Eukaryota</taxon>
        <taxon>Metazoa</taxon>
        <taxon>Ecdysozoa</taxon>
        <taxon>Arthropoda</taxon>
        <taxon>Hexapoda</taxon>
        <taxon>Insecta</taxon>
        <taxon>Pterygota</taxon>
        <taxon>Neoptera</taxon>
        <taxon>Polyneoptera</taxon>
        <taxon>Phasmatodea</taxon>
        <taxon>Timematodea</taxon>
        <taxon>Timematoidea</taxon>
        <taxon>Timematidae</taxon>
        <taxon>Timema</taxon>
    </lineage>
</organism>
<dbReference type="AlphaFoldDB" id="A0A7R9HTQ5"/>